<evidence type="ECO:0000256" key="1">
    <source>
        <dbReference type="ARBA" id="ARBA00006484"/>
    </source>
</evidence>
<name>A0A7R9P851_TIMCA</name>
<dbReference type="PROSITE" id="PS00061">
    <property type="entry name" value="ADH_SHORT"/>
    <property type="match status" value="1"/>
</dbReference>
<dbReference type="GO" id="GO:0004090">
    <property type="term" value="F:carbonyl reductase (NADPH) activity"/>
    <property type="evidence" value="ECO:0007669"/>
    <property type="project" value="TreeGrafter"/>
</dbReference>
<dbReference type="Pfam" id="PF00106">
    <property type="entry name" value="adh_short"/>
    <property type="match status" value="2"/>
</dbReference>
<proteinExistence type="inferred from homology"/>
<dbReference type="PANTHER" id="PTHR43943">
    <property type="entry name" value="DEHYDROGENASE/REDUCTASE (SDR FAMILY) MEMBER 4"/>
    <property type="match status" value="1"/>
</dbReference>
<accession>A0A7R9P851</accession>
<dbReference type="AlphaFoldDB" id="A0A7R9P851"/>
<reference evidence="4" key="1">
    <citation type="submission" date="2020-11" db="EMBL/GenBank/DDBJ databases">
        <authorList>
            <person name="Tran Van P."/>
        </authorList>
    </citation>
    <scope>NUCLEOTIDE SEQUENCE</scope>
</reference>
<dbReference type="InterPro" id="IPR020904">
    <property type="entry name" value="Sc_DH/Rdtase_CS"/>
</dbReference>
<dbReference type="InterPro" id="IPR002347">
    <property type="entry name" value="SDR_fam"/>
</dbReference>
<evidence type="ECO:0000313" key="4">
    <source>
        <dbReference type="EMBL" id="CAD7573548.1"/>
    </source>
</evidence>
<organism evidence="4">
    <name type="scientific">Timema californicum</name>
    <name type="common">California timema</name>
    <name type="synonym">Walking stick</name>
    <dbReference type="NCBI Taxonomy" id="61474"/>
    <lineage>
        <taxon>Eukaryota</taxon>
        <taxon>Metazoa</taxon>
        <taxon>Ecdysozoa</taxon>
        <taxon>Arthropoda</taxon>
        <taxon>Hexapoda</taxon>
        <taxon>Insecta</taxon>
        <taxon>Pterygota</taxon>
        <taxon>Neoptera</taxon>
        <taxon>Polyneoptera</taxon>
        <taxon>Phasmatodea</taxon>
        <taxon>Timematodea</taxon>
        <taxon>Timematoidea</taxon>
        <taxon>Timematidae</taxon>
        <taxon>Timema</taxon>
    </lineage>
</organism>
<dbReference type="PRINTS" id="PR00080">
    <property type="entry name" value="SDRFAMILY"/>
</dbReference>
<dbReference type="PRINTS" id="PR00081">
    <property type="entry name" value="GDHRDH"/>
</dbReference>
<evidence type="ECO:0000256" key="3">
    <source>
        <dbReference type="RuleBase" id="RU000363"/>
    </source>
</evidence>
<comment type="similarity">
    <text evidence="1 3">Belongs to the short-chain dehydrogenases/reductases (SDR) family.</text>
</comment>
<protein>
    <submittedName>
        <fullName evidence="4">(California timema) hypothetical protein</fullName>
    </submittedName>
</protein>
<dbReference type="EMBL" id="OE181692">
    <property type="protein sequence ID" value="CAD7573548.1"/>
    <property type="molecule type" value="Genomic_DNA"/>
</dbReference>
<dbReference type="SUPFAM" id="SSF51735">
    <property type="entry name" value="NAD(P)-binding Rossmann-fold domains"/>
    <property type="match status" value="1"/>
</dbReference>
<dbReference type="Gene3D" id="3.40.50.720">
    <property type="entry name" value="NAD(P)-binding Rossmann-like Domain"/>
    <property type="match status" value="1"/>
</dbReference>
<evidence type="ECO:0000256" key="2">
    <source>
        <dbReference type="ARBA" id="ARBA00023002"/>
    </source>
</evidence>
<dbReference type="PANTHER" id="PTHR43943:SF2">
    <property type="entry name" value="DEHYDROGENASE_REDUCTASE 4"/>
    <property type="match status" value="1"/>
</dbReference>
<gene>
    <name evidence="4" type="ORF">TCMB3V08_LOCUS6184</name>
</gene>
<keyword evidence="2" id="KW-0560">Oxidoreductase</keyword>
<sequence>MEQSKIQGIGFAVAKRLAADGASVVISSRKETNVCNAMNKLQKEGLSVTGVVCHVAKKEDRERLFQEAIDKFGGIDILISNAAANPTSGSILEVNQSSNPSHLSVHSGWLTDNVYMIPTASRLKRLCPMRKLEPFSMGYVHSVILFQCGETEWDKIFEINVKSAFLLTKEVVPFLQKRSGGNIIYISSIAGYTPIEFLGPYSVSKTALLGLTKVFANDLASDNIRVNCVAPGIVQTKFSSIVKIAGVVSFLCSDDASYITGETIVAAGGMVSRL</sequence>
<dbReference type="InterPro" id="IPR036291">
    <property type="entry name" value="NAD(P)-bd_dom_sf"/>
</dbReference>